<organism evidence="2 3">
    <name type="scientific">Gymnopilus junonius</name>
    <name type="common">Spectacular rustgill mushroom</name>
    <name type="synonym">Gymnopilus spectabilis subsp. junonius</name>
    <dbReference type="NCBI Taxonomy" id="109634"/>
    <lineage>
        <taxon>Eukaryota</taxon>
        <taxon>Fungi</taxon>
        <taxon>Dikarya</taxon>
        <taxon>Basidiomycota</taxon>
        <taxon>Agaricomycotina</taxon>
        <taxon>Agaricomycetes</taxon>
        <taxon>Agaricomycetidae</taxon>
        <taxon>Agaricales</taxon>
        <taxon>Agaricineae</taxon>
        <taxon>Hymenogastraceae</taxon>
        <taxon>Gymnopilus</taxon>
    </lineage>
</organism>
<feature type="compositionally biased region" description="Basic residues" evidence="1">
    <location>
        <begin position="1"/>
        <end position="11"/>
    </location>
</feature>
<accession>A0A9P5NXI9</accession>
<evidence type="ECO:0000313" key="2">
    <source>
        <dbReference type="EMBL" id="KAF8907262.1"/>
    </source>
</evidence>
<feature type="region of interest" description="Disordered" evidence="1">
    <location>
        <begin position="1"/>
        <end position="88"/>
    </location>
</feature>
<feature type="compositionally biased region" description="Acidic residues" evidence="1">
    <location>
        <begin position="33"/>
        <end position="81"/>
    </location>
</feature>
<dbReference type="AlphaFoldDB" id="A0A9P5NXI9"/>
<evidence type="ECO:0000256" key="1">
    <source>
        <dbReference type="SAM" id="MobiDB-lite"/>
    </source>
</evidence>
<gene>
    <name evidence="2" type="ORF">CPB84DRAFT_294776</name>
</gene>
<dbReference type="EMBL" id="JADNYJ010000015">
    <property type="protein sequence ID" value="KAF8907262.1"/>
    <property type="molecule type" value="Genomic_DNA"/>
</dbReference>
<feature type="compositionally biased region" description="Basic residues" evidence="1">
    <location>
        <begin position="179"/>
        <end position="202"/>
    </location>
</feature>
<protein>
    <submittedName>
        <fullName evidence="2">Uncharacterized protein</fullName>
    </submittedName>
</protein>
<evidence type="ECO:0000313" key="3">
    <source>
        <dbReference type="Proteomes" id="UP000724874"/>
    </source>
</evidence>
<comment type="caution">
    <text evidence="2">The sequence shown here is derived from an EMBL/GenBank/DDBJ whole genome shotgun (WGS) entry which is preliminary data.</text>
</comment>
<keyword evidence="3" id="KW-1185">Reference proteome</keyword>
<feature type="compositionally biased region" description="Low complexity" evidence="1">
    <location>
        <begin position="203"/>
        <end position="212"/>
    </location>
</feature>
<proteinExistence type="predicted"/>
<dbReference type="Proteomes" id="UP000724874">
    <property type="component" value="Unassembled WGS sequence"/>
</dbReference>
<dbReference type="OrthoDB" id="2538461at2759"/>
<sequence length="356" mass="39439">MFKRVEKRRRKKEEEEELGLNEDMKEVLGIQDTDSEESASDTDSEDENNSADEAGEEDEEMEGIGGDSVDEEDYDDEDEKEDPMISVSQALDEPIYVVSVLPEVKSCIVCPGKLLKSTKMVQLHRTSNAHERRFKLLKKLSLGCDRDESAWELLRRHADDKQKLPEVITSNVPPTSKRAERKKAQQARRKIKREKFKARQAAKKMAATTASESKTEAPFAKTPKVSAVSKTNASSKPTTPPPKKKRKVQVEDDTKPTPGAASKETAVGTSAPKKTVSKTKKNPAYDVHVSPNAGAETVSEKKERPAKDISVKSIVRSTTDRAKNARSKALTMSKKSKSSTVMNQNKLSPKKAVKAS</sequence>
<feature type="region of interest" description="Disordered" evidence="1">
    <location>
        <begin position="164"/>
        <end position="356"/>
    </location>
</feature>
<reference evidence="2" key="1">
    <citation type="submission" date="2020-11" db="EMBL/GenBank/DDBJ databases">
        <authorList>
            <consortium name="DOE Joint Genome Institute"/>
            <person name="Ahrendt S."/>
            <person name="Riley R."/>
            <person name="Andreopoulos W."/>
            <person name="LaButti K."/>
            <person name="Pangilinan J."/>
            <person name="Ruiz-duenas F.J."/>
            <person name="Barrasa J.M."/>
            <person name="Sanchez-Garcia M."/>
            <person name="Camarero S."/>
            <person name="Miyauchi S."/>
            <person name="Serrano A."/>
            <person name="Linde D."/>
            <person name="Babiker R."/>
            <person name="Drula E."/>
            <person name="Ayuso-Fernandez I."/>
            <person name="Pacheco R."/>
            <person name="Padilla G."/>
            <person name="Ferreira P."/>
            <person name="Barriuso J."/>
            <person name="Kellner H."/>
            <person name="Castanera R."/>
            <person name="Alfaro M."/>
            <person name="Ramirez L."/>
            <person name="Pisabarro A.G."/>
            <person name="Kuo A."/>
            <person name="Tritt A."/>
            <person name="Lipzen A."/>
            <person name="He G."/>
            <person name="Yan M."/>
            <person name="Ng V."/>
            <person name="Cullen D."/>
            <person name="Martin F."/>
            <person name="Rosso M.-N."/>
            <person name="Henrissat B."/>
            <person name="Hibbett D."/>
            <person name="Martinez A.T."/>
            <person name="Grigoriev I.V."/>
        </authorList>
    </citation>
    <scope>NUCLEOTIDE SEQUENCE</scope>
    <source>
        <strain evidence="2">AH 44721</strain>
    </source>
</reference>
<name>A0A9P5NXI9_GYMJU</name>
<feature type="compositionally biased region" description="Basic and acidic residues" evidence="1">
    <location>
        <begin position="298"/>
        <end position="310"/>
    </location>
</feature>